<dbReference type="NCBIfam" id="TIGR03381">
    <property type="entry name" value="agmatine_aguB"/>
    <property type="match status" value="1"/>
</dbReference>
<evidence type="ECO:0000313" key="4">
    <source>
        <dbReference type="EMBL" id="MBB4845348.1"/>
    </source>
</evidence>
<feature type="domain" description="CN hydrolase" evidence="3">
    <location>
        <begin position="6"/>
        <end position="271"/>
    </location>
</feature>
<name>A0A840LGK0_9BURK</name>
<dbReference type="InterPro" id="IPR050345">
    <property type="entry name" value="Aliph_Amidase/BUP"/>
</dbReference>
<keyword evidence="1 4" id="KW-0378">Hydrolase</keyword>
<dbReference type="AlphaFoldDB" id="A0A840LGK0"/>
<evidence type="ECO:0000256" key="2">
    <source>
        <dbReference type="ARBA" id="ARBA00034122"/>
    </source>
</evidence>
<protein>
    <submittedName>
        <fullName evidence="4">N-carbamoylputrescine amidase</fullName>
        <ecNumber evidence="4">3.5.1.53</ecNumber>
    </submittedName>
</protein>
<dbReference type="CDD" id="cd07573">
    <property type="entry name" value="CPA"/>
    <property type="match status" value="1"/>
</dbReference>
<dbReference type="PANTHER" id="PTHR43674:SF2">
    <property type="entry name" value="BETA-UREIDOPROPIONASE"/>
    <property type="match status" value="1"/>
</dbReference>
<dbReference type="PANTHER" id="PTHR43674">
    <property type="entry name" value="NITRILASE C965.09-RELATED"/>
    <property type="match status" value="1"/>
</dbReference>
<dbReference type="GO" id="GO:0050126">
    <property type="term" value="F:N-carbamoylputrescine amidase activity"/>
    <property type="evidence" value="ECO:0007669"/>
    <property type="project" value="UniProtKB-EC"/>
</dbReference>
<dbReference type="EC" id="3.5.1.53" evidence="4"/>
<dbReference type="InterPro" id="IPR003010">
    <property type="entry name" value="C-N_Hydrolase"/>
</dbReference>
<evidence type="ECO:0000259" key="3">
    <source>
        <dbReference type="PROSITE" id="PS50263"/>
    </source>
</evidence>
<comment type="similarity">
    <text evidence="2">Belongs to the carbon-nitrogen hydrolase superfamily.</text>
</comment>
<sequence>MNERHLSVAAIQMASGDWHLQANMDRAERLIRQAAAAGAQLIVCPELFMCPYFCIDQNVQHLELAEPFEGNPRIAHFARLAGELGVVIPIGFFERAGNAAYNSVAMADADGRILGVYRKTHIPDGPGYTEKFYFTPGDTGFKVWQTRFGRIGLAICWDQWYPETARCLALMGAEVLCFPTIIGSEPHSAAMDTAGQWQRTMQGHAAANMLPVVAANRIGRETGLGNGNPQQQGLSTCFYGSSFIADHLGEKVAEANRVDECILLHRFELESMRLDRQSFGFFRDRRPEMYAALLSSDGQHIRPDLRRPAQALPSDRQE</sequence>
<accession>A0A840LGK0</accession>
<dbReference type="RefSeq" id="WP_184303212.1">
    <property type="nucleotide sequence ID" value="NZ_JACHLP010000008.1"/>
</dbReference>
<dbReference type="Proteomes" id="UP000562027">
    <property type="component" value="Unassembled WGS sequence"/>
</dbReference>
<reference evidence="4 5" key="1">
    <citation type="submission" date="2020-08" db="EMBL/GenBank/DDBJ databases">
        <title>Functional genomics of gut bacteria from endangered species of beetles.</title>
        <authorList>
            <person name="Carlos-Shanley C."/>
        </authorList>
    </citation>
    <scope>NUCLEOTIDE SEQUENCE [LARGE SCALE GENOMIC DNA]</scope>
    <source>
        <strain evidence="4 5">S00239</strain>
    </source>
</reference>
<dbReference type="PROSITE" id="PS50263">
    <property type="entry name" value="CN_HYDROLASE"/>
    <property type="match status" value="1"/>
</dbReference>
<dbReference type="InterPro" id="IPR017755">
    <property type="entry name" value="N-carbamoylputrescine_amidase"/>
</dbReference>
<dbReference type="GO" id="GO:0033388">
    <property type="term" value="P:putrescine biosynthetic process from arginine"/>
    <property type="evidence" value="ECO:0007669"/>
    <property type="project" value="TreeGrafter"/>
</dbReference>
<evidence type="ECO:0000313" key="5">
    <source>
        <dbReference type="Proteomes" id="UP000562027"/>
    </source>
</evidence>
<organism evidence="4 5">
    <name type="scientific">Roseateles oligotrophus</name>
    <dbReference type="NCBI Taxonomy" id="1769250"/>
    <lineage>
        <taxon>Bacteria</taxon>
        <taxon>Pseudomonadati</taxon>
        <taxon>Pseudomonadota</taxon>
        <taxon>Betaproteobacteria</taxon>
        <taxon>Burkholderiales</taxon>
        <taxon>Sphaerotilaceae</taxon>
        <taxon>Roseateles</taxon>
    </lineage>
</organism>
<dbReference type="Gene3D" id="3.60.110.10">
    <property type="entry name" value="Carbon-nitrogen hydrolase"/>
    <property type="match status" value="1"/>
</dbReference>
<evidence type="ECO:0000256" key="1">
    <source>
        <dbReference type="ARBA" id="ARBA00022801"/>
    </source>
</evidence>
<gene>
    <name evidence="4" type="ORF">HNP55_003895</name>
</gene>
<proteinExistence type="inferred from homology"/>
<dbReference type="SUPFAM" id="SSF56317">
    <property type="entry name" value="Carbon-nitrogen hydrolase"/>
    <property type="match status" value="1"/>
</dbReference>
<keyword evidence="5" id="KW-1185">Reference proteome</keyword>
<comment type="caution">
    <text evidence="4">The sequence shown here is derived from an EMBL/GenBank/DDBJ whole genome shotgun (WGS) entry which is preliminary data.</text>
</comment>
<dbReference type="EMBL" id="JACHLP010000008">
    <property type="protein sequence ID" value="MBB4845348.1"/>
    <property type="molecule type" value="Genomic_DNA"/>
</dbReference>
<dbReference type="InterPro" id="IPR036526">
    <property type="entry name" value="C-N_Hydrolase_sf"/>
</dbReference>
<dbReference type="Pfam" id="PF00795">
    <property type="entry name" value="CN_hydrolase"/>
    <property type="match status" value="1"/>
</dbReference>